<dbReference type="SUPFAM" id="SSF53955">
    <property type="entry name" value="Lysozyme-like"/>
    <property type="match status" value="1"/>
</dbReference>
<dbReference type="GO" id="GO:0005576">
    <property type="term" value="C:extracellular region"/>
    <property type="evidence" value="ECO:0007669"/>
    <property type="project" value="TreeGrafter"/>
</dbReference>
<dbReference type="PANTHER" id="PTHR31698">
    <property type="entry name" value="LYSOZYME G FAMILY MEMBER"/>
    <property type="match status" value="1"/>
</dbReference>
<dbReference type="PIRSF" id="PIRSF001065">
    <property type="entry name" value="Lysozyme_g"/>
    <property type="match status" value="1"/>
</dbReference>
<dbReference type="OrthoDB" id="10021790at2759"/>
<dbReference type="Proteomes" id="UP000694565">
    <property type="component" value="Unplaced"/>
</dbReference>
<evidence type="ECO:0000256" key="5">
    <source>
        <dbReference type="ARBA" id="ARBA00022529"/>
    </source>
</evidence>
<comment type="catalytic activity">
    <reaction evidence="1 9">
        <text>Hydrolysis of (1-&gt;4)-beta-linkages between N-acetylmuramic acid and N-acetyl-D-glucosamine residues in a peptidoglycan and between N-acetyl-D-glucosamine residues in chitodextrins.</text>
        <dbReference type="EC" id="3.2.1.17"/>
    </reaction>
</comment>
<evidence type="ECO:0000256" key="8">
    <source>
        <dbReference type="ARBA" id="ARBA00023295"/>
    </source>
</evidence>
<evidence type="ECO:0000256" key="7">
    <source>
        <dbReference type="ARBA" id="ARBA00022801"/>
    </source>
</evidence>
<feature type="active site" evidence="10">
    <location>
        <position position="71"/>
    </location>
</feature>
<sequence>MGYGNIMKIQTSGASMETAQQDRLPTTGVSASHTMAQTDVGRMEKYRSKINKVGAKYGIAPALIAAIISRESRAGNCLKDGWGDNGNAWGLMQVDVNPNGGGHTARGGWDSEEHLCQATEILVDFIGLIRNKFPSGSVEQQLKGGIAAYNMGDGNVRSLGNVDEKTTGRDYANDVVARAQWYQSKGGF</sequence>
<evidence type="ECO:0000256" key="2">
    <source>
        <dbReference type="ARBA" id="ARBA00008902"/>
    </source>
</evidence>
<keyword evidence="6" id="KW-0081">Bacteriolytic enzyme</keyword>
<dbReference type="FunFam" id="1.10.530.10:FF:000026">
    <property type="entry name" value="Lysozyme g"/>
    <property type="match status" value="1"/>
</dbReference>
<dbReference type="GO" id="GO:0050830">
    <property type="term" value="P:defense response to Gram-positive bacterium"/>
    <property type="evidence" value="ECO:0007669"/>
    <property type="project" value="TreeGrafter"/>
</dbReference>
<evidence type="ECO:0000313" key="12">
    <source>
        <dbReference type="Ensembl" id="ENSCLMP00005015157.1"/>
    </source>
</evidence>
<evidence type="ECO:0000259" key="11">
    <source>
        <dbReference type="Pfam" id="PF01464"/>
    </source>
</evidence>
<dbReference type="GO" id="GO:0031640">
    <property type="term" value="P:killing of cells of another organism"/>
    <property type="evidence" value="ECO:0007669"/>
    <property type="project" value="UniProtKB-KW"/>
</dbReference>
<dbReference type="GeneTree" id="ENSGT00390000017614"/>
<dbReference type="RefSeq" id="XP_034402571.1">
    <property type="nucleotide sequence ID" value="XM_034546680.1"/>
</dbReference>
<keyword evidence="13" id="KW-1185">Reference proteome</keyword>
<name>A0A8C2XB10_CYCLU</name>
<keyword evidence="5" id="KW-0929">Antimicrobial</keyword>
<evidence type="ECO:0000256" key="6">
    <source>
        <dbReference type="ARBA" id="ARBA00022638"/>
    </source>
</evidence>
<dbReference type="GO" id="GO:0003796">
    <property type="term" value="F:lysozyme activity"/>
    <property type="evidence" value="ECO:0007669"/>
    <property type="project" value="UniProtKB-UniRule"/>
</dbReference>
<evidence type="ECO:0000256" key="3">
    <source>
        <dbReference type="ARBA" id="ARBA00012732"/>
    </source>
</evidence>
<dbReference type="AlphaFoldDB" id="A0A8C2XB10"/>
<reference evidence="12" key="2">
    <citation type="submission" date="2025-09" db="UniProtKB">
        <authorList>
            <consortium name="Ensembl"/>
        </authorList>
    </citation>
    <scope>IDENTIFICATION</scope>
</reference>
<reference evidence="12" key="1">
    <citation type="submission" date="2025-08" db="UniProtKB">
        <authorList>
            <consortium name="Ensembl"/>
        </authorList>
    </citation>
    <scope>IDENTIFICATION</scope>
</reference>
<organism evidence="12 13">
    <name type="scientific">Cyclopterus lumpus</name>
    <name type="common">Lumpsucker</name>
    <dbReference type="NCBI Taxonomy" id="8103"/>
    <lineage>
        <taxon>Eukaryota</taxon>
        <taxon>Metazoa</taxon>
        <taxon>Chordata</taxon>
        <taxon>Craniata</taxon>
        <taxon>Vertebrata</taxon>
        <taxon>Euteleostomi</taxon>
        <taxon>Actinopterygii</taxon>
        <taxon>Neopterygii</taxon>
        <taxon>Teleostei</taxon>
        <taxon>Neoteleostei</taxon>
        <taxon>Acanthomorphata</taxon>
        <taxon>Eupercaria</taxon>
        <taxon>Perciformes</taxon>
        <taxon>Cottioidei</taxon>
        <taxon>Cottales</taxon>
        <taxon>Cyclopteridae</taxon>
        <taxon>Cyclopterus</taxon>
    </lineage>
</organism>
<comment type="similarity">
    <text evidence="2 9">Belongs to the glycosyl hydrolase 23 family.</text>
</comment>
<proteinExistence type="inferred from homology"/>
<dbReference type="InterPro" id="IPR008258">
    <property type="entry name" value="Transglycosylase_SLT_dom_1"/>
</dbReference>
<dbReference type="InterPro" id="IPR023346">
    <property type="entry name" value="Lysozyme-like_dom_sf"/>
</dbReference>
<evidence type="ECO:0000256" key="10">
    <source>
        <dbReference type="PIRSR" id="PIRSR001065-1"/>
    </source>
</evidence>
<keyword evidence="8 9" id="KW-0326">Glycosidase</keyword>
<dbReference type="Ensembl" id="ENSCLMT00005016118.1">
    <property type="protein sequence ID" value="ENSCLMP00005015157.1"/>
    <property type="gene ID" value="ENSCLMG00005007922.1"/>
</dbReference>
<dbReference type="PRINTS" id="PR00749">
    <property type="entry name" value="LYSOZYMEG"/>
</dbReference>
<feature type="domain" description="Transglycosylase SLT" evidence="11">
    <location>
        <begin position="50"/>
        <end position="161"/>
    </location>
</feature>
<dbReference type="GeneID" id="117740311"/>
<dbReference type="EC" id="3.2.1.17" evidence="3 9"/>
<keyword evidence="7 9" id="KW-0378">Hydrolase</keyword>
<dbReference type="Pfam" id="PF01464">
    <property type="entry name" value="SLT"/>
    <property type="match status" value="1"/>
</dbReference>
<protein>
    <recommendedName>
        <fullName evidence="4 9">Lysozyme g</fullName>
        <ecNumber evidence="3 9">3.2.1.17</ecNumber>
    </recommendedName>
</protein>
<evidence type="ECO:0000313" key="13">
    <source>
        <dbReference type="Proteomes" id="UP000694565"/>
    </source>
</evidence>
<accession>A0A8C2XB10</accession>
<dbReference type="InterPro" id="IPR002152">
    <property type="entry name" value="Glyco_hydro_23"/>
</dbReference>
<dbReference type="GO" id="GO:0009253">
    <property type="term" value="P:peptidoglycan catabolic process"/>
    <property type="evidence" value="ECO:0007669"/>
    <property type="project" value="InterPro"/>
</dbReference>
<dbReference type="PANTHER" id="PTHR31698:SF8">
    <property type="entry name" value="LYSOZYME G-RELATED"/>
    <property type="match status" value="1"/>
</dbReference>
<dbReference type="Gene3D" id="1.10.530.10">
    <property type="match status" value="1"/>
</dbReference>
<gene>
    <name evidence="12" type="primary">LOC117740311</name>
</gene>
<dbReference type="CDD" id="cd01021">
    <property type="entry name" value="GEWL"/>
    <property type="match status" value="1"/>
</dbReference>
<evidence type="ECO:0000256" key="4">
    <source>
        <dbReference type="ARBA" id="ARBA00016485"/>
    </source>
</evidence>
<evidence type="ECO:0000256" key="1">
    <source>
        <dbReference type="ARBA" id="ARBA00000632"/>
    </source>
</evidence>
<dbReference type="KEGG" id="clum:117740311"/>
<feature type="active site" evidence="10">
    <location>
        <position position="84"/>
    </location>
</feature>
<evidence type="ECO:0000256" key="9">
    <source>
        <dbReference type="PIRNR" id="PIRNR001065"/>
    </source>
</evidence>